<organism evidence="1 2">
    <name type="scientific">Evansella alkalicola</name>
    <dbReference type="NCBI Taxonomy" id="745819"/>
    <lineage>
        <taxon>Bacteria</taxon>
        <taxon>Bacillati</taxon>
        <taxon>Bacillota</taxon>
        <taxon>Bacilli</taxon>
        <taxon>Bacillales</taxon>
        <taxon>Bacillaceae</taxon>
        <taxon>Evansella</taxon>
    </lineage>
</organism>
<evidence type="ECO:0000313" key="2">
    <source>
        <dbReference type="Proteomes" id="UP000790580"/>
    </source>
</evidence>
<protein>
    <submittedName>
        <fullName evidence="1">Uncharacterized protein</fullName>
    </submittedName>
</protein>
<reference evidence="1 2" key="1">
    <citation type="submission" date="2021-06" db="EMBL/GenBank/DDBJ databases">
        <title>Bacillus sp. RD4P76, an endophyte from a halophyte.</title>
        <authorList>
            <person name="Sun J.-Q."/>
        </authorList>
    </citation>
    <scope>NUCLEOTIDE SEQUENCE [LARGE SCALE GENOMIC DNA]</scope>
    <source>
        <strain evidence="1 2">JCM 17098</strain>
    </source>
</reference>
<accession>A0ABS6JV96</accession>
<comment type="caution">
    <text evidence="1">The sequence shown here is derived from an EMBL/GenBank/DDBJ whole genome shotgun (WGS) entry which is preliminary data.</text>
</comment>
<keyword evidence="2" id="KW-1185">Reference proteome</keyword>
<dbReference type="RefSeq" id="WP_088074338.1">
    <property type="nucleotide sequence ID" value="NZ_JAHQCR010000038.1"/>
</dbReference>
<name>A0ABS6JV96_9BACI</name>
<proteinExistence type="predicted"/>
<sequence>MKLIKNYIIFLIIFCMIFSLFGSSVSANGKPTLNDNVKIASLSEELVKVVDEHITIIDNAFVLTDIDTLRSNITSDEYELIVKVISETNESIKLTNNSMETEDNTFTAEITDRQAQLQMIKAGYNVNLQTSSGLEFGTLSTNEGVTKVVWRWWGPEIYLSRTVVQNIILHGTGVGLAAISGLVSGGVLTAVGFYIRGVLIGHFISESNIRPIVIYVRPLITTWDYQ</sequence>
<gene>
    <name evidence="1" type="ORF">KS407_09190</name>
</gene>
<evidence type="ECO:0000313" key="1">
    <source>
        <dbReference type="EMBL" id="MBU9721619.1"/>
    </source>
</evidence>
<dbReference type="EMBL" id="JAHQCR010000038">
    <property type="protein sequence ID" value="MBU9721619.1"/>
    <property type="molecule type" value="Genomic_DNA"/>
</dbReference>
<dbReference type="Proteomes" id="UP000790580">
    <property type="component" value="Unassembled WGS sequence"/>
</dbReference>